<evidence type="ECO:0000313" key="2">
    <source>
        <dbReference type="Proteomes" id="UP000777935"/>
    </source>
</evidence>
<organism evidence="1 2">
    <name type="scientific">Parasulfitobacter algicola</name>
    <dbReference type="NCBI Taxonomy" id="2614809"/>
    <lineage>
        <taxon>Bacteria</taxon>
        <taxon>Pseudomonadati</taxon>
        <taxon>Pseudomonadota</taxon>
        <taxon>Alphaproteobacteria</taxon>
        <taxon>Rhodobacterales</taxon>
        <taxon>Roseobacteraceae</taxon>
        <taxon>Parasulfitobacter</taxon>
    </lineage>
</organism>
<dbReference type="EMBL" id="JABUFE010000029">
    <property type="protein sequence ID" value="NSX56998.1"/>
    <property type="molecule type" value="Genomic_DNA"/>
</dbReference>
<keyword evidence="2" id="KW-1185">Reference proteome</keyword>
<name>A0ABX2J188_9RHOB</name>
<accession>A0ABX2J188</accession>
<evidence type="ECO:0000313" key="1">
    <source>
        <dbReference type="EMBL" id="NSX56998.1"/>
    </source>
</evidence>
<proteinExistence type="predicted"/>
<gene>
    <name evidence="1" type="ORF">HRQ87_19645</name>
</gene>
<protein>
    <submittedName>
        <fullName evidence="1">Uncharacterized protein</fullName>
    </submittedName>
</protein>
<reference evidence="1 2" key="1">
    <citation type="submission" date="2020-06" db="EMBL/GenBank/DDBJ databases">
        <title>Sulfitobacter algicola sp. nov., isolated from green algae.</title>
        <authorList>
            <person name="Wang C."/>
        </authorList>
    </citation>
    <scope>NUCLEOTIDE SEQUENCE [LARGE SCALE GENOMIC DNA]</scope>
    <source>
        <strain evidence="1 2">1151</strain>
    </source>
</reference>
<dbReference type="RefSeq" id="WP_174140149.1">
    <property type="nucleotide sequence ID" value="NZ_JABUFE010000029.1"/>
</dbReference>
<comment type="caution">
    <text evidence="1">The sequence shown here is derived from an EMBL/GenBank/DDBJ whole genome shotgun (WGS) entry which is preliminary data.</text>
</comment>
<dbReference type="Proteomes" id="UP000777935">
    <property type="component" value="Unassembled WGS sequence"/>
</dbReference>
<sequence length="228" mass="25264">MSCLPWKAKSRAGFALVTVLFTLAILTVLLAVASERTMTRLQETSLDRQIALMGHTNRDALHLSIIDLINDQSPGFEGMLYQDVGGLIDLNTASPALLQRLFADITETTADRDDALRAYRTWRRQGRRLIRVDDLPRISGLPWSVITRLHQTATVHSGRTGISPDVAPLPVLEIVTGETGTQDQLAERVDPAFVSPPSNVNYLIYRDRNLIGGVNALRVGQPRILFIQ</sequence>